<evidence type="ECO:0000256" key="1">
    <source>
        <dbReference type="SAM" id="Phobius"/>
    </source>
</evidence>
<protein>
    <submittedName>
        <fullName evidence="2">Uncharacterized protein</fullName>
    </submittedName>
</protein>
<dbReference type="Proteomes" id="UP000316882">
    <property type="component" value="Unassembled WGS sequence"/>
</dbReference>
<keyword evidence="3" id="KW-1185">Reference proteome</keyword>
<dbReference type="RefSeq" id="WP_233454108.1">
    <property type="nucleotide sequence ID" value="NZ_BJMH01000012.1"/>
</dbReference>
<proteinExistence type="predicted"/>
<name>A0A4Y3PSE6_BREPA</name>
<dbReference type="EMBL" id="BJMH01000012">
    <property type="protein sequence ID" value="GEB33271.1"/>
    <property type="molecule type" value="Genomic_DNA"/>
</dbReference>
<comment type="caution">
    <text evidence="2">The sequence shown here is derived from an EMBL/GenBank/DDBJ whole genome shotgun (WGS) entry which is preliminary data.</text>
</comment>
<evidence type="ECO:0000313" key="3">
    <source>
        <dbReference type="Proteomes" id="UP000316882"/>
    </source>
</evidence>
<reference evidence="2 3" key="1">
    <citation type="submission" date="2019-06" db="EMBL/GenBank/DDBJ databases">
        <title>Whole genome shotgun sequence of Brevibacillus parabrevis NBRC 12334.</title>
        <authorList>
            <person name="Hosoyama A."/>
            <person name="Uohara A."/>
            <person name="Ohji S."/>
            <person name="Ichikawa N."/>
        </authorList>
    </citation>
    <scope>NUCLEOTIDE SEQUENCE [LARGE SCALE GENOMIC DNA]</scope>
    <source>
        <strain evidence="2 3">NBRC 12334</strain>
    </source>
</reference>
<gene>
    <name evidence="2" type="ORF">BPA01_28510</name>
</gene>
<accession>A0A4Y3PSE6</accession>
<dbReference type="AlphaFoldDB" id="A0A4Y3PSE6"/>
<evidence type="ECO:0000313" key="2">
    <source>
        <dbReference type="EMBL" id="GEB33271.1"/>
    </source>
</evidence>
<keyword evidence="1" id="KW-0812">Transmembrane</keyword>
<keyword evidence="1" id="KW-0472">Membrane</keyword>
<keyword evidence="1" id="KW-1133">Transmembrane helix</keyword>
<sequence length="74" mass="8403">MSKQEKNWQRFWKFMLLYFYALIVPAAIIGAIYRGDFPIQLVILAIGLPFMKKKSSGFSPEETCVCLTVRPGSG</sequence>
<organism evidence="2 3">
    <name type="scientific">Brevibacillus parabrevis</name>
    <dbReference type="NCBI Taxonomy" id="54914"/>
    <lineage>
        <taxon>Bacteria</taxon>
        <taxon>Bacillati</taxon>
        <taxon>Bacillota</taxon>
        <taxon>Bacilli</taxon>
        <taxon>Bacillales</taxon>
        <taxon>Paenibacillaceae</taxon>
        <taxon>Brevibacillus</taxon>
    </lineage>
</organism>
<feature type="transmembrane region" description="Helical" evidence="1">
    <location>
        <begin position="12"/>
        <end position="33"/>
    </location>
</feature>